<evidence type="ECO:0000259" key="5">
    <source>
        <dbReference type="Pfam" id="PF21206"/>
    </source>
</evidence>
<accession>A0A158PBR1</accession>
<feature type="domain" description="Roquin II" evidence="4">
    <location>
        <begin position="185"/>
        <end position="240"/>
    </location>
</feature>
<dbReference type="PANTHER" id="PTHR13139">
    <property type="entry name" value="RING FINGER AND CCCH-TYPE ZINC FINGER DOMAIN-CONTAINING PROTEIN"/>
    <property type="match status" value="1"/>
</dbReference>
<dbReference type="GO" id="GO:0000288">
    <property type="term" value="P:nuclear-transcribed mRNA catabolic process, deadenylation-dependent decay"/>
    <property type="evidence" value="ECO:0007669"/>
    <property type="project" value="TreeGrafter"/>
</dbReference>
<dbReference type="GO" id="GO:0000209">
    <property type="term" value="P:protein polyubiquitination"/>
    <property type="evidence" value="ECO:0007669"/>
    <property type="project" value="TreeGrafter"/>
</dbReference>
<dbReference type="GO" id="GO:0003729">
    <property type="term" value="F:mRNA binding"/>
    <property type="evidence" value="ECO:0007669"/>
    <property type="project" value="TreeGrafter"/>
</dbReference>
<dbReference type="WBParaSite" id="ACAC_0001132801-mRNA-1">
    <property type="protein sequence ID" value="ACAC_0001132801-mRNA-1"/>
    <property type="gene ID" value="ACAC_0001132801"/>
</dbReference>
<dbReference type="GO" id="GO:0061630">
    <property type="term" value="F:ubiquitin protein ligase activity"/>
    <property type="evidence" value="ECO:0007669"/>
    <property type="project" value="UniProtKB-EC"/>
</dbReference>
<dbReference type="GO" id="GO:0006511">
    <property type="term" value="P:ubiquitin-dependent protein catabolic process"/>
    <property type="evidence" value="ECO:0007669"/>
    <property type="project" value="TreeGrafter"/>
</dbReference>
<evidence type="ECO:0000259" key="4">
    <source>
        <dbReference type="Pfam" id="PF18386"/>
    </source>
</evidence>
<dbReference type="Pfam" id="PF21206">
    <property type="entry name" value="Roquin_1_2-like_ROQ"/>
    <property type="match status" value="1"/>
</dbReference>
<reference evidence="7" key="2">
    <citation type="submission" date="2016-04" db="UniProtKB">
        <authorList>
            <consortium name="WormBaseParasite"/>
        </authorList>
    </citation>
    <scope>IDENTIFICATION</scope>
</reference>
<feature type="domain" description="Roquin 1/2-like ROQ" evidence="5">
    <location>
        <begin position="98"/>
        <end position="182"/>
    </location>
</feature>
<evidence type="ECO:0000313" key="6">
    <source>
        <dbReference type="Proteomes" id="UP000035642"/>
    </source>
</evidence>
<proteinExistence type="predicted"/>
<evidence type="ECO:0000256" key="2">
    <source>
        <dbReference type="ARBA" id="ARBA00012483"/>
    </source>
</evidence>
<dbReference type="Gene3D" id="1.20.120.1790">
    <property type="match status" value="1"/>
</dbReference>
<dbReference type="AlphaFoldDB" id="A0A158PBR1"/>
<dbReference type="InterPro" id="IPR052249">
    <property type="entry name" value="Roquin_domain"/>
</dbReference>
<keyword evidence="3" id="KW-0808">Transferase</keyword>
<dbReference type="Proteomes" id="UP000035642">
    <property type="component" value="Unassembled WGS sequence"/>
</dbReference>
<dbReference type="InterPro" id="IPR041523">
    <property type="entry name" value="ROQ_II"/>
</dbReference>
<reference evidence="6" key="1">
    <citation type="submission" date="2012-09" db="EMBL/GenBank/DDBJ databases">
        <authorList>
            <person name="Martin A.A."/>
        </authorList>
    </citation>
    <scope>NUCLEOTIDE SEQUENCE</scope>
</reference>
<dbReference type="STRING" id="6313.A0A158PBR1"/>
<evidence type="ECO:0000256" key="1">
    <source>
        <dbReference type="ARBA" id="ARBA00000900"/>
    </source>
</evidence>
<evidence type="ECO:0000256" key="3">
    <source>
        <dbReference type="ARBA" id="ARBA00022679"/>
    </source>
</evidence>
<sequence length="577" mass="63860">LTNAETFFSFINVLCSIENTLVTMARYLRRAESERGSTVFSEVLSRTLQRKLVSLMCFQLVEEEGRSRVLKTSRLIAERIMMELLLVQQNSCSVRTHLWTIVRARGLFYLLAMQEDVLKLILLALNKGALIARKALVMYVVQMLSEDYPQVSKTCVGHVVQLLYRASCFNVLKRDGESSLMQLKEEFRNYESLRKEHDAQIVQMALECGLRISPDQWSALLYGDHSHRPHMQSIIDRLQTPKSYMQVVDELISVSNEADSMTTACDLAQITQLLHLFDPLSAHHGIAGSNILFSFLFGSLYIAVSLFAGANSELTAYDIDSSLTSVTPPSPTHPTMVPIVPLPPGISRQGMVLGNPAPYSQSSGAFRSSLQPSSLYNTHPPGAPGAVLVHHTNSPPGQSPHQIWVSPTLYSFDTTSDNGCIWSGPLQSSRPGDQPLDTGQLMMRRNEIINHEFEDGGVGHVSYTVASSVLDERYSSSFLRLCSCFRISGTFCNLLFRTMIGDIALSTGPRPRAPSVPLVLLSSESAALDTVPSESVTMQIKDIQNRPLPTPALQRSQGCAIGCISFSFFFNTTTNMH</sequence>
<protein>
    <recommendedName>
        <fullName evidence="2">RING-type E3 ubiquitin transferase</fullName>
        <ecNumber evidence="2">2.3.2.27</ecNumber>
    </recommendedName>
</protein>
<dbReference type="GO" id="GO:0010494">
    <property type="term" value="C:cytoplasmic stress granule"/>
    <property type="evidence" value="ECO:0007669"/>
    <property type="project" value="TreeGrafter"/>
</dbReference>
<organism evidence="6 7">
    <name type="scientific">Angiostrongylus cantonensis</name>
    <name type="common">Rat lungworm</name>
    <dbReference type="NCBI Taxonomy" id="6313"/>
    <lineage>
        <taxon>Eukaryota</taxon>
        <taxon>Metazoa</taxon>
        <taxon>Ecdysozoa</taxon>
        <taxon>Nematoda</taxon>
        <taxon>Chromadorea</taxon>
        <taxon>Rhabditida</taxon>
        <taxon>Rhabditina</taxon>
        <taxon>Rhabditomorpha</taxon>
        <taxon>Strongyloidea</taxon>
        <taxon>Metastrongylidae</taxon>
        <taxon>Angiostrongylus</taxon>
    </lineage>
</organism>
<name>A0A158PBR1_ANGCA</name>
<dbReference type="Pfam" id="PF18386">
    <property type="entry name" value="ROQ_II"/>
    <property type="match status" value="1"/>
</dbReference>
<dbReference type="PANTHER" id="PTHR13139:SF54">
    <property type="entry name" value="RING-TYPE E3 UBIQUITIN TRANSFERASE"/>
    <property type="match status" value="1"/>
</dbReference>
<dbReference type="GO" id="GO:0035613">
    <property type="term" value="F:RNA stem-loop binding"/>
    <property type="evidence" value="ECO:0007669"/>
    <property type="project" value="TreeGrafter"/>
</dbReference>
<dbReference type="InterPro" id="IPR048575">
    <property type="entry name" value="Roquin_1_2-like_ROQ"/>
</dbReference>
<evidence type="ECO:0000313" key="7">
    <source>
        <dbReference type="WBParaSite" id="ACAC_0001132801-mRNA-1"/>
    </source>
</evidence>
<comment type="catalytic activity">
    <reaction evidence="1">
        <text>S-ubiquitinyl-[E2 ubiquitin-conjugating enzyme]-L-cysteine + [acceptor protein]-L-lysine = [E2 ubiquitin-conjugating enzyme]-L-cysteine + N(6)-ubiquitinyl-[acceptor protein]-L-lysine.</text>
        <dbReference type="EC" id="2.3.2.27"/>
    </reaction>
</comment>
<keyword evidence="6" id="KW-1185">Reference proteome</keyword>
<dbReference type="GO" id="GO:0003725">
    <property type="term" value="F:double-stranded RNA binding"/>
    <property type="evidence" value="ECO:0007669"/>
    <property type="project" value="TreeGrafter"/>
</dbReference>
<dbReference type="EC" id="2.3.2.27" evidence="2"/>